<dbReference type="InterPro" id="IPR001193">
    <property type="entry name" value="MBTPS2"/>
</dbReference>
<feature type="transmembrane region" description="Helical" evidence="2">
    <location>
        <begin position="238"/>
        <end position="256"/>
    </location>
</feature>
<feature type="region of interest" description="Disordered" evidence="1">
    <location>
        <begin position="1"/>
        <end position="57"/>
    </location>
</feature>
<sequence>MTALEDNSRLTSLPARVPPPGSSREPAAATMAPDPPAATMAPEPPADAGRTAAPASTATAACASPHAAPVPRLSQGLQLLGEYQGSGFTERRYIVRRGDGQVIQLSRLLYLVVAGVDGVRDAEAISHRVSGRYGAEVSTENIVHLVEHKLTPLGITVPFDGDAQEVSAPRSDLLLALRGHKVIFHEAQVARIATALAWLHHPLVVALVLAGAIAMDVWLFAVHGAITPVLQVLEQPLWMLILFALTVASLLFHEFGHASACRYSGAVPGKIGCGIFLIWPSMYTDVTDVYRIGRTGRLRTGLGGVYFNVVFMLALTAGYLLTGQPFFLAAIYLAHFEVLEQLFPVVRLDGYYILGDMAGVPDLYGKVKPILLSMLPGRRQAAAQLVGLKRSARTVVTLWVLTMVPLLLAEAAYVLWNLPRLLATAVRGVKGQCLGTYAAFTDGHIAAGLVAVIGTLMLLCPLAGGAYLAGRLTARLWRAAARASEGRPVVRVALAGAVAAACAVLVTAWVQGLTPQPLPEAAPVTPALQPGRPTPPAPHPSPAHPAVGGVPGQSRLAEGRHPAATGRPTPTTPSPTASGPTQVPGTGTPSPAAERTGAPSTTQAGPTSTTPASDPSPSQSRSGSASPSTSPSGTPSDTSSPSQPPPTSPPPPPSATGPSFPSQS</sequence>
<proteinExistence type="predicted"/>
<feature type="transmembrane region" description="Helical" evidence="2">
    <location>
        <begin position="303"/>
        <end position="322"/>
    </location>
</feature>
<feature type="transmembrane region" description="Helical" evidence="2">
    <location>
        <begin position="395"/>
        <end position="416"/>
    </location>
</feature>
<evidence type="ECO:0000256" key="1">
    <source>
        <dbReference type="SAM" id="MobiDB-lite"/>
    </source>
</evidence>
<dbReference type="GO" id="GO:0031293">
    <property type="term" value="P:membrane protein intracellular domain proteolysis"/>
    <property type="evidence" value="ECO:0007669"/>
    <property type="project" value="TreeGrafter"/>
</dbReference>
<dbReference type="GO" id="GO:0004222">
    <property type="term" value="F:metalloendopeptidase activity"/>
    <property type="evidence" value="ECO:0007669"/>
    <property type="project" value="InterPro"/>
</dbReference>
<feature type="compositionally biased region" description="Low complexity" evidence="1">
    <location>
        <begin position="562"/>
        <end position="581"/>
    </location>
</feature>
<keyword evidence="2" id="KW-0472">Membrane</keyword>
<keyword evidence="2" id="KW-1133">Transmembrane helix</keyword>
<dbReference type="GO" id="GO:0005737">
    <property type="term" value="C:cytoplasm"/>
    <property type="evidence" value="ECO:0007669"/>
    <property type="project" value="TreeGrafter"/>
</dbReference>
<feature type="transmembrane region" description="Helical" evidence="2">
    <location>
        <begin position="203"/>
        <end position="226"/>
    </location>
</feature>
<dbReference type="RefSeq" id="WP_229903703.1">
    <property type="nucleotide sequence ID" value="NZ_BNBC01000023.1"/>
</dbReference>
<evidence type="ECO:0000256" key="2">
    <source>
        <dbReference type="SAM" id="Phobius"/>
    </source>
</evidence>
<dbReference type="GO" id="GO:0016020">
    <property type="term" value="C:membrane"/>
    <property type="evidence" value="ECO:0007669"/>
    <property type="project" value="InterPro"/>
</dbReference>
<comment type="caution">
    <text evidence="3">The sequence shown here is derived from an EMBL/GenBank/DDBJ whole genome shotgun (WGS) entry which is preliminary data.</text>
</comment>
<dbReference type="AlphaFoldDB" id="A0A919DWN6"/>
<keyword evidence="2" id="KW-0812">Transmembrane</keyword>
<gene>
    <name evidence="3" type="ORF">GCM10014715_47400</name>
</gene>
<evidence type="ECO:0000313" key="4">
    <source>
        <dbReference type="Proteomes" id="UP000641386"/>
    </source>
</evidence>
<accession>A0A919DWN6</accession>
<keyword evidence="4" id="KW-1185">Reference proteome</keyword>
<dbReference type="EMBL" id="BNBC01000023">
    <property type="protein sequence ID" value="GHE85651.1"/>
    <property type="molecule type" value="Genomic_DNA"/>
</dbReference>
<feature type="transmembrane region" description="Helical" evidence="2">
    <location>
        <begin position="489"/>
        <end position="510"/>
    </location>
</feature>
<reference evidence="3" key="1">
    <citation type="journal article" date="2014" name="Int. J. Syst. Evol. Microbiol.">
        <title>Complete genome sequence of Corynebacterium casei LMG S-19264T (=DSM 44701T), isolated from a smear-ripened cheese.</title>
        <authorList>
            <consortium name="US DOE Joint Genome Institute (JGI-PGF)"/>
            <person name="Walter F."/>
            <person name="Albersmeier A."/>
            <person name="Kalinowski J."/>
            <person name="Ruckert C."/>
        </authorList>
    </citation>
    <scope>NUCLEOTIDE SEQUENCE</scope>
    <source>
        <strain evidence="3">JCM 3302</strain>
    </source>
</reference>
<reference evidence="3" key="2">
    <citation type="submission" date="2020-09" db="EMBL/GenBank/DDBJ databases">
        <authorList>
            <person name="Sun Q."/>
            <person name="Ohkuma M."/>
        </authorList>
    </citation>
    <scope>NUCLEOTIDE SEQUENCE</scope>
    <source>
        <strain evidence="3">JCM 3302</strain>
    </source>
</reference>
<feature type="compositionally biased region" description="Low complexity" evidence="1">
    <location>
        <begin position="606"/>
        <end position="641"/>
    </location>
</feature>
<evidence type="ECO:0008006" key="5">
    <source>
        <dbReference type="Google" id="ProtNLM"/>
    </source>
</evidence>
<dbReference type="Proteomes" id="UP000641386">
    <property type="component" value="Unassembled WGS sequence"/>
</dbReference>
<feature type="compositionally biased region" description="Pro residues" evidence="1">
    <location>
        <begin position="532"/>
        <end position="543"/>
    </location>
</feature>
<evidence type="ECO:0000313" key="3">
    <source>
        <dbReference type="EMBL" id="GHE85651.1"/>
    </source>
</evidence>
<organism evidence="3 4">
    <name type="scientific">Streptomyces spiralis</name>
    <dbReference type="NCBI Taxonomy" id="66376"/>
    <lineage>
        <taxon>Bacteria</taxon>
        <taxon>Bacillati</taxon>
        <taxon>Actinomycetota</taxon>
        <taxon>Actinomycetes</taxon>
        <taxon>Kitasatosporales</taxon>
        <taxon>Streptomycetaceae</taxon>
        <taxon>Streptomyces</taxon>
    </lineage>
</organism>
<dbReference type="PANTHER" id="PTHR13325:SF3">
    <property type="entry name" value="MEMBRANE-BOUND TRANSCRIPTION FACTOR SITE-2 PROTEASE"/>
    <property type="match status" value="1"/>
</dbReference>
<name>A0A919DWN6_9ACTN</name>
<feature type="compositionally biased region" description="Low complexity" evidence="1">
    <location>
        <begin position="25"/>
        <end position="57"/>
    </location>
</feature>
<protein>
    <recommendedName>
        <fullName evidence="5">Peptide zinc metalloprotease protein</fullName>
    </recommendedName>
</protein>
<feature type="transmembrane region" description="Helical" evidence="2">
    <location>
        <begin position="263"/>
        <end position="283"/>
    </location>
</feature>
<dbReference type="PANTHER" id="PTHR13325">
    <property type="entry name" value="PROTEASE M50 MEMBRANE-BOUND TRANSCRIPTION FACTOR SITE 2 PROTEASE"/>
    <property type="match status" value="1"/>
</dbReference>
<feature type="region of interest" description="Disordered" evidence="1">
    <location>
        <begin position="521"/>
        <end position="664"/>
    </location>
</feature>
<feature type="compositionally biased region" description="Pro residues" evidence="1">
    <location>
        <begin position="642"/>
        <end position="655"/>
    </location>
</feature>
<feature type="transmembrane region" description="Helical" evidence="2">
    <location>
        <begin position="445"/>
        <end position="468"/>
    </location>
</feature>